<reference evidence="3" key="2">
    <citation type="submission" date="2020-09" db="EMBL/GenBank/DDBJ databases">
        <authorList>
            <person name="Sun Q."/>
            <person name="Zhou Y."/>
        </authorList>
    </citation>
    <scope>NUCLEOTIDE SEQUENCE</scope>
    <source>
        <strain evidence="3">CGMCC 1.15095</strain>
    </source>
</reference>
<name>A0A916TSW7_9SPHN</name>
<feature type="domain" description="DUF559" evidence="2">
    <location>
        <begin position="13"/>
        <end position="117"/>
    </location>
</feature>
<dbReference type="AlphaFoldDB" id="A0A916TSW7"/>
<dbReference type="InterPro" id="IPR007569">
    <property type="entry name" value="DUF559"/>
</dbReference>
<dbReference type="Proteomes" id="UP000608154">
    <property type="component" value="Unassembled WGS sequence"/>
</dbReference>
<gene>
    <name evidence="3" type="primary">ycjD</name>
    <name evidence="3" type="ORF">GCM10011494_16490</name>
</gene>
<accession>A0A916TSW7</accession>
<dbReference type="PANTHER" id="PTHR38590">
    <property type="entry name" value="BLL0828 PROTEIN"/>
    <property type="match status" value="1"/>
</dbReference>
<evidence type="ECO:0000313" key="4">
    <source>
        <dbReference type="Proteomes" id="UP000608154"/>
    </source>
</evidence>
<proteinExistence type="predicted"/>
<dbReference type="PANTHER" id="PTHR38590:SF1">
    <property type="entry name" value="BLL0828 PROTEIN"/>
    <property type="match status" value="1"/>
</dbReference>
<reference evidence="3" key="1">
    <citation type="journal article" date="2014" name="Int. J. Syst. Evol. Microbiol.">
        <title>Complete genome sequence of Corynebacterium casei LMG S-19264T (=DSM 44701T), isolated from a smear-ripened cheese.</title>
        <authorList>
            <consortium name="US DOE Joint Genome Institute (JGI-PGF)"/>
            <person name="Walter F."/>
            <person name="Albersmeier A."/>
            <person name="Kalinowski J."/>
            <person name="Ruckert C."/>
        </authorList>
    </citation>
    <scope>NUCLEOTIDE SEQUENCE</scope>
    <source>
        <strain evidence="3">CGMCC 1.15095</strain>
    </source>
</reference>
<protein>
    <recommendedName>
        <fullName evidence="2">DUF559 domain-containing protein</fullName>
    </recommendedName>
</protein>
<comment type="caution">
    <text evidence="3">The sequence shown here is derived from an EMBL/GenBank/DDBJ whole genome shotgun (WGS) entry which is preliminary data.</text>
</comment>
<evidence type="ECO:0000313" key="3">
    <source>
        <dbReference type="EMBL" id="GGB98714.1"/>
    </source>
</evidence>
<feature type="region of interest" description="Disordered" evidence="1">
    <location>
        <begin position="117"/>
        <end position="144"/>
    </location>
</feature>
<dbReference type="Gene3D" id="3.40.960.10">
    <property type="entry name" value="VSR Endonuclease"/>
    <property type="match status" value="1"/>
</dbReference>
<dbReference type="SUPFAM" id="SSF52980">
    <property type="entry name" value="Restriction endonuclease-like"/>
    <property type="match status" value="1"/>
</dbReference>
<sequence length="144" mass="16536">MNNASDKGYSRPTARSRELRCNATEAERKLWQAISARKLAGVRFNRQFPVGRYICDFVSREYRLAIEIDGGQHALAKGYDERRTRFLEAQGYTVIRFWNGEVMDNLDGVLTRIEQTLSDMPSPGPSRRREGSLWSPARSCGRDF</sequence>
<dbReference type="EMBL" id="BMHK01000008">
    <property type="protein sequence ID" value="GGB98714.1"/>
    <property type="molecule type" value="Genomic_DNA"/>
</dbReference>
<evidence type="ECO:0000256" key="1">
    <source>
        <dbReference type="SAM" id="MobiDB-lite"/>
    </source>
</evidence>
<evidence type="ECO:0000259" key="2">
    <source>
        <dbReference type="Pfam" id="PF04480"/>
    </source>
</evidence>
<keyword evidence="4" id="KW-1185">Reference proteome</keyword>
<dbReference type="Pfam" id="PF04480">
    <property type="entry name" value="DUF559"/>
    <property type="match status" value="1"/>
</dbReference>
<dbReference type="CDD" id="cd01038">
    <property type="entry name" value="Endonuclease_DUF559"/>
    <property type="match status" value="1"/>
</dbReference>
<dbReference type="InterPro" id="IPR047216">
    <property type="entry name" value="Endonuclease_DUF559_bact"/>
</dbReference>
<dbReference type="InterPro" id="IPR011335">
    <property type="entry name" value="Restrct_endonuc-II-like"/>
</dbReference>
<organism evidence="3 4">
    <name type="scientific">Novosphingobium endophyticum</name>
    <dbReference type="NCBI Taxonomy" id="1955250"/>
    <lineage>
        <taxon>Bacteria</taxon>
        <taxon>Pseudomonadati</taxon>
        <taxon>Pseudomonadota</taxon>
        <taxon>Alphaproteobacteria</taxon>
        <taxon>Sphingomonadales</taxon>
        <taxon>Sphingomonadaceae</taxon>
        <taxon>Novosphingobium</taxon>
    </lineage>
</organism>